<dbReference type="InterPro" id="IPR050398">
    <property type="entry name" value="HssS/ArlS-like"/>
</dbReference>
<keyword evidence="5" id="KW-0597">Phosphoprotein</keyword>
<dbReference type="InterPro" id="IPR036097">
    <property type="entry name" value="HisK_dim/P_sf"/>
</dbReference>
<feature type="transmembrane region" description="Helical" evidence="14">
    <location>
        <begin position="320"/>
        <end position="340"/>
    </location>
</feature>
<feature type="transmembrane region" description="Helical" evidence="14">
    <location>
        <begin position="283"/>
        <end position="300"/>
    </location>
</feature>
<dbReference type="InterPro" id="IPR003661">
    <property type="entry name" value="HisK_dim/P_dom"/>
</dbReference>
<dbReference type="Pfam" id="PF02518">
    <property type="entry name" value="HATPase_c"/>
    <property type="match status" value="1"/>
</dbReference>
<dbReference type="SUPFAM" id="SSF55874">
    <property type="entry name" value="ATPase domain of HSP90 chaperone/DNA topoisomerase II/histidine kinase"/>
    <property type="match status" value="1"/>
</dbReference>
<evidence type="ECO:0000256" key="9">
    <source>
        <dbReference type="ARBA" id="ARBA00022777"/>
    </source>
</evidence>
<evidence type="ECO:0000256" key="5">
    <source>
        <dbReference type="ARBA" id="ARBA00022553"/>
    </source>
</evidence>
<evidence type="ECO:0000256" key="12">
    <source>
        <dbReference type="ARBA" id="ARBA00023012"/>
    </source>
</evidence>
<keyword evidence="4" id="KW-1003">Cell membrane</keyword>
<dbReference type="InterPro" id="IPR036890">
    <property type="entry name" value="HATPase_C_sf"/>
</dbReference>
<feature type="domain" description="Histidine kinase" evidence="15">
    <location>
        <begin position="544"/>
        <end position="757"/>
    </location>
</feature>
<dbReference type="GO" id="GO:0005886">
    <property type="term" value="C:plasma membrane"/>
    <property type="evidence" value="ECO:0007669"/>
    <property type="project" value="UniProtKB-SubCell"/>
</dbReference>
<dbReference type="PANTHER" id="PTHR45528:SF1">
    <property type="entry name" value="SENSOR HISTIDINE KINASE CPXA"/>
    <property type="match status" value="1"/>
</dbReference>
<evidence type="ECO:0000259" key="15">
    <source>
        <dbReference type="PROSITE" id="PS50109"/>
    </source>
</evidence>
<keyword evidence="7 14" id="KW-0812">Transmembrane</keyword>
<organism evidence="16 17">
    <name type="scientific">Anaerocolumna xylanovorans DSM 12503</name>
    <dbReference type="NCBI Taxonomy" id="1121345"/>
    <lineage>
        <taxon>Bacteria</taxon>
        <taxon>Bacillati</taxon>
        <taxon>Bacillota</taxon>
        <taxon>Clostridia</taxon>
        <taxon>Lachnospirales</taxon>
        <taxon>Lachnospiraceae</taxon>
        <taxon>Anaerocolumna</taxon>
    </lineage>
</organism>
<dbReference type="STRING" id="1121345.SAMN02745217_00624"/>
<dbReference type="GO" id="GO:0000155">
    <property type="term" value="F:phosphorelay sensor kinase activity"/>
    <property type="evidence" value="ECO:0007669"/>
    <property type="project" value="InterPro"/>
</dbReference>
<evidence type="ECO:0000313" key="17">
    <source>
        <dbReference type="Proteomes" id="UP000184612"/>
    </source>
</evidence>
<dbReference type="Gene3D" id="3.30.565.10">
    <property type="entry name" value="Histidine kinase-like ATPase, C-terminal domain"/>
    <property type="match status" value="1"/>
</dbReference>
<keyword evidence="9 16" id="KW-0418">Kinase</keyword>
<dbReference type="PANTHER" id="PTHR45528">
    <property type="entry name" value="SENSOR HISTIDINE KINASE CPXA"/>
    <property type="match status" value="1"/>
</dbReference>
<keyword evidence="10" id="KW-0067">ATP-binding</keyword>
<accession>A0A1M7XZE7</accession>
<evidence type="ECO:0000256" key="11">
    <source>
        <dbReference type="ARBA" id="ARBA00022989"/>
    </source>
</evidence>
<dbReference type="PROSITE" id="PS50109">
    <property type="entry name" value="HIS_KIN"/>
    <property type="match status" value="1"/>
</dbReference>
<keyword evidence="13 14" id="KW-0472">Membrane</keyword>
<evidence type="ECO:0000256" key="8">
    <source>
        <dbReference type="ARBA" id="ARBA00022741"/>
    </source>
</evidence>
<dbReference type="InterPro" id="IPR003594">
    <property type="entry name" value="HATPase_dom"/>
</dbReference>
<dbReference type="EMBL" id="FRFD01000003">
    <property type="protein sequence ID" value="SHO44510.1"/>
    <property type="molecule type" value="Genomic_DNA"/>
</dbReference>
<evidence type="ECO:0000256" key="4">
    <source>
        <dbReference type="ARBA" id="ARBA00022475"/>
    </source>
</evidence>
<feature type="transmembrane region" description="Helical" evidence="14">
    <location>
        <begin position="15"/>
        <end position="35"/>
    </location>
</feature>
<sequence length="757" mass="86389">MLDTKLKNNSGRRGAGLFISIVILSLLASAVLLFYKPIVENAKGFIETSKSTREKDLENLKESEEDTFLENLFKSNYVLKWELERQIDNKKYSASDIFSNNTGVFDITENTENADPNDSYEAFKDDFNEMMDSWNYEFFYTTLPSYQLEYYVVDNKTGNYLTNTGAKFSALLNDKEDAKNIKDGYYFCTMMQFDKDGNLSIPYFQGLSNEKKNAYLSFNLTQQMVDRNWNNAAWYASRVKRLAGMTVVYGVKSASLLQSDYLSQEDYMSYWVINEAYNRGGAVYLYAGSFLLVMLLGFLLPAIKPLGIGKGIEAKVPVEIWGLGMAFTFAIYEEGILTLIKETVTGDVFLLSGNHIFNEGIASAVVNVFNILVWLFIFFVWFAAALSIRELFIKKPVRYLKENTLTFRFLGWVGRVTKRGYHYVTSFDMSKKDNKKLILLLGGNLFLMILFCSMWGVGIFGAIIYTGVLFYFINKYKKKVTADYKAITEAAVRISEGNLEGTIDEDLGIFNPLKEQLMKVQQGFRKAVLEETKSQKMKTELITNVSHDLKTPLTAIITYVDLLKDKNLTEEQIDSYIETLDRKALRLKILIEDLFEMSKAASNTIAMNPVEVDLTALIKQLHFELSDRIEKADIDFRARIPEEKVVAWLDSDKTYRIFENLLINMCKYTLPNSRAYLDMELKEKEVFVTVRNISQAELDFSGEEIVERFVRGDKARNSEGSGLGLAIAKSFTELQGGTFQVITDGDLFKVVVGFKIL</sequence>
<evidence type="ECO:0000256" key="14">
    <source>
        <dbReference type="SAM" id="Phobius"/>
    </source>
</evidence>
<dbReference type="CDD" id="cd00082">
    <property type="entry name" value="HisKA"/>
    <property type="match status" value="1"/>
</dbReference>
<evidence type="ECO:0000313" key="16">
    <source>
        <dbReference type="EMBL" id="SHO44510.1"/>
    </source>
</evidence>
<evidence type="ECO:0000256" key="2">
    <source>
        <dbReference type="ARBA" id="ARBA00004651"/>
    </source>
</evidence>
<dbReference type="Pfam" id="PF00512">
    <property type="entry name" value="HisKA"/>
    <property type="match status" value="1"/>
</dbReference>
<keyword evidence="8" id="KW-0547">Nucleotide-binding</keyword>
<evidence type="ECO:0000256" key="3">
    <source>
        <dbReference type="ARBA" id="ARBA00012438"/>
    </source>
</evidence>
<feature type="transmembrane region" description="Helical" evidence="14">
    <location>
        <begin position="439"/>
        <end position="472"/>
    </location>
</feature>
<dbReference type="FunFam" id="1.10.287.130:FF:000001">
    <property type="entry name" value="Two-component sensor histidine kinase"/>
    <property type="match status" value="1"/>
</dbReference>
<keyword evidence="17" id="KW-1185">Reference proteome</keyword>
<dbReference type="EC" id="2.7.13.3" evidence="3"/>
<keyword evidence="12" id="KW-0902">Two-component regulatory system</keyword>
<evidence type="ECO:0000256" key="10">
    <source>
        <dbReference type="ARBA" id="ARBA00022840"/>
    </source>
</evidence>
<evidence type="ECO:0000256" key="6">
    <source>
        <dbReference type="ARBA" id="ARBA00022679"/>
    </source>
</evidence>
<comment type="catalytic activity">
    <reaction evidence="1">
        <text>ATP + protein L-histidine = ADP + protein N-phospho-L-histidine.</text>
        <dbReference type="EC" id="2.7.13.3"/>
    </reaction>
</comment>
<evidence type="ECO:0000256" key="13">
    <source>
        <dbReference type="ARBA" id="ARBA00023136"/>
    </source>
</evidence>
<gene>
    <name evidence="16" type="ORF">SAMN02745217_00624</name>
</gene>
<protein>
    <recommendedName>
        <fullName evidence="3">histidine kinase</fullName>
        <ecNumber evidence="3">2.7.13.3</ecNumber>
    </recommendedName>
</protein>
<keyword evidence="11 14" id="KW-1133">Transmembrane helix</keyword>
<name>A0A1M7XZE7_9FIRM</name>
<reference evidence="16 17" key="1">
    <citation type="submission" date="2016-12" db="EMBL/GenBank/DDBJ databases">
        <authorList>
            <person name="Song W.-J."/>
            <person name="Kurnit D.M."/>
        </authorList>
    </citation>
    <scope>NUCLEOTIDE SEQUENCE [LARGE SCALE GENOMIC DNA]</scope>
    <source>
        <strain evidence="16 17">DSM 12503</strain>
    </source>
</reference>
<dbReference type="SMART" id="SM00388">
    <property type="entry name" value="HisKA"/>
    <property type="match status" value="1"/>
</dbReference>
<proteinExistence type="predicted"/>
<comment type="subcellular location">
    <subcellularLocation>
        <location evidence="2">Cell membrane</location>
        <topology evidence="2">Multi-pass membrane protein</topology>
    </subcellularLocation>
</comment>
<keyword evidence="6" id="KW-0808">Transferase</keyword>
<evidence type="ECO:0000256" key="7">
    <source>
        <dbReference type="ARBA" id="ARBA00022692"/>
    </source>
</evidence>
<feature type="transmembrane region" description="Helical" evidence="14">
    <location>
        <begin position="360"/>
        <end position="388"/>
    </location>
</feature>
<dbReference type="SUPFAM" id="SSF47384">
    <property type="entry name" value="Homodimeric domain of signal transducing histidine kinase"/>
    <property type="match status" value="1"/>
</dbReference>
<dbReference type="AlphaFoldDB" id="A0A1M7XZE7"/>
<dbReference type="Gene3D" id="1.10.287.130">
    <property type="match status" value="1"/>
</dbReference>
<evidence type="ECO:0000256" key="1">
    <source>
        <dbReference type="ARBA" id="ARBA00000085"/>
    </source>
</evidence>
<dbReference type="InterPro" id="IPR005467">
    <property type="entry name" value="His_kinase_dom"/>
</dbReference>
<dbReference type="GO" id="GO:0005524">
    <property type="term" value="F:ATP binding"/>
    <property type="evidence" value="ECO:0007669"/>
    <property type="project" value="UniProtKB-KW"/>
</dbReference>
<dbReference type="Proteomes" id="UP000184612">
    <property type="component" value="Unassembled WGS sequence"/>
</dbReference>